<evidence type="ECO:0000313" key="3">
    <source>
        <dbReference type="EMBL" id="KZT01950.1"/>
    </source>
</evidence>
<dbReference type="GeneID" id="63819505"/>
<feature type="region of interest" description="Disordered" evidence="1">
    <location>
        <begin position="231"/>
        <end position="253"/>
    </location>
</feature>
<protein>
    <submittedName>
        <fullName evidence="3">Uncharacterized protein</fullName>
    </submittedName>
</protein>
<dbReference type="InParanoid" id="A0A165BZW6"/>
<dbReference type="RefSeq" id="XP_040759690.1">
    <property type="nucleotide sequence ID" value="XM_040902474.1"/>
</dbReference>
<keyword evidence="2" id="KW-0812">Transmembrane</keyword>
<reference evidence="3 4" key="1">
    <citation type="journal article" date="2016" name="Mol. Biol. Evol.">
        <title>Comparative Genomics of Early-Diverging Mushroom-Forming Fungi Provides Insights into the Origins of Lignocellulose Decay Capabilities.</title>
        <authorList>
            <person name="Nagy L.G."/>
            <person name="Riley R."/>
            <person name="Tritt A."/>
            <person name="Adam C."/>
            <person name="Daum C."/>
            <person name="Floudas D."/>
            <person name="Sun H."/>
            <person name="Yadav J.S."/>
            <person name="Pangilinan J."/>
            <person name="Larsson K.H."/>
            <person name="Matsuura K."/>
            <person name="Barry K."/>
            <person name="Labutti K."/>
            <person name="Kuo R."/>
            <person name="Ohm R.A."/>
            <person name="Bhattacharya S.S."/>
            <person name="Shirouzu T."/>
            <person name="Yoshinaga Y."/>
            <person name="Martin F.M."/>
            <person name="Grigoriev I.V."/>
            <person name="Hibbett D.S."/>
        </authorList>
    </citation>
    <scope>NUCLEOTIDE SEQUENCE [LARGE SCALE GENOMIC DNA]</scope>
    <source>
        <strain evidence="3 4">93-53</strain>
    </source>
</reference>
<dbReference type="AlphaFoldDB" id="A0A165BZW6"/>
<feature type="transmembrane region" description="Helical" evidence="2">
    <location>
        <begin position="75"/>
        <end position="96"/>
    </location>
</feature>
<feature type="transmembrane region" description="Helical" evidence="2">
    <location>
        <begin position="12"/>
        <end position="32"/>
    </location>
</feature>
<keyword evidence="2" id="KW-0472">Membrane</keyword>
<name>A0A165BZW6_9APHY</name>
<keyword evidence="2" id="KW-1133">Transmembrane helix</keyword>
<accession>A0A165BZW6</accession>
<evidence type="ECO:0000256" key="2">
    <source>
        <dbReference type="SAM" id="Phobius"/>
    </source>
</evidence>
<evidence type="ECO:0000256" key="1">
    <source>
        <dbReference type="SAM" id="MobiDB-lite"/>
    </source>
</evidence>
<proteinExistence type="predicted"/>
<organism evidence="3 4">
    <name type="scientific">Laetiporus sulphureus 93-53</name>
    <dbReference type="NCBI Taxonomy" id="1314785"/>
    <lineage>
        <taxon>Eukaryota</taxon>
        <taxon>Fungi</taxon>
        <taxon>Dikarya</taxon>
        <taxon>Basidiomycota</taxon>
        <taxon>Agaricomycotina</taxon>
        <taxon>Agaricomycetes</taxon>
        <taxon>Polyporales</taxon>
        <taxon>Laetiporus</taxon>
    </lineage>
</organism>
<dbReference type="Proteomes" id="UP000076871">
    <property type="component" value="Unassembled WGS sequence"/>
</dbReference>
<keyword evidence="4" id="KW-1185">Reference proteome</keyword>
<sequence>MPSTVLVGEAVWTAAHLAVIFVWIGFVHLAAYSPVSAIAVESPPSIAHRCVGTSLSSSSRSPIGRRESSGTSVAYFIPVFIVVGAICSAIFVRLLLRWRAHRNHQPSSGVATLLHGANESGNTLVQDDISIQASQTSRRAVAMSSRDFGSSQPPSMYSFAEKKAPRSDEICLDALAYEADGMSPAGKHLEQTTVGTIVGEEIVIQPSPRPRRKSMRRGLLRRLHSHAYRPMQCEGDAETYGPGSGGTPSQEADEDGGVVLMAVGDECVELQRPPLARTSSSGGDWSSSRMFNESDSLVAAGYDARQSTGCALSEVQEPAQGGARSNRRDMPGEQNPSETTRGWSWGSVWMSSPPATASADMYTVMPTRRSTIKNKAHSRTMKAASETCLPSALELDDSMLPDNPARTFTPSIERHATFAG</sequence>
<evidence type="ECO:0000313" key="4">
    <source>
        <dbReference type="Proteomes" id="UP000076871"/>
    </source>
</evidence>
<gene>
    <name evidence="3" type="ORF">LAESUDRAFT_442729</name>
</gene>
<feature type="region of interest" description="Disordered" evidence="1">
    <location>
        <begin position="311"/>
        <end position="347"/>
    </location>
</feature>
<dbReference type="EMBL" id="KV427657">
    <property type="protein sequence ID" value="KZT01950.1"/>
    <property type="molecule type" value="Genomic_DNA"/>
</dbReference>